<evidence type="ECO:0000256" key="1">
    <source>
        <dbReference type="ARBA" id="ARBA00022857"/>
    </source>
</evidence>
<dbReference type="InterPro" id="IPR036291">
    <property type="entry name" value="NAD(P)-bd_dom_sf"/>
</dbReference>
<name>A0ABR0EQ98_ZASCE</name>
<dbReference type="PANTHER" id="PTHR44154:SF1">
    <property type="entry name" value="QUINONE OXIDOREDUCTASE"/>
    <property type="match status" value="1"/>
</dbReference>
<feature type="compositionally biased region" description="Low complexity" evidence="2">
    <location>
        <begin position="17"/>
        <end position="26"/>
    </location>
</feature>
<dbReference type="Proteomes" id="UP001305779">
    <property type="component" value="Unassembled WGS sequence"/>
</dbReference>
<proteinExistence type="predicted"/>
<gene>
    <name evidence="4" type="ORF">PRZ48_006415</name>
</gene>
<dbReference type="InterPro" id="IPR020843">
    <property type="entry name" value="ER"/>
</dbReference>
<dbReference type="InterPro" id="IPR013154">
    <property type="entry name" value="ADH-like_N"/>
</dbReference>
<dbReference type="SUPFAM" id="SSF50129">
    <property type="entry name" value="GroES-like"/>
    <property type="match status" value="1"/>
</dbReference>
<dbReference type="InterPro" id="IPR051603">
    <property type="entry name" value="Zinc-ADH_QOR/CCCR"/>
</dbReference>
<evidence type="ECO:0000256" key="2">
    <source>
        <dbReference type="SAM" id="MobiDB-lite"/>
    </source>
</evidence>
<dbReference type="SUPFAM" id="SSF51735">
    <property type="entry name" value="NAD(P)-binding Rossmann-fold domains"/>
    <property type="match status" value="1"/>
</dbReference>
<evidence type="ECO:0000313" key="4">
    <source>
        <dbReference type="EMBL" id="KAK4502988.1"/>
    </source>
</evidence>
<feature type="region of interest" description="Disordered" evidence="2">
    <location>
        <begin position="1"/>
        <end position="48"/>
    </location>
</feature>
<organism evidence="4 5">
    <name type="scientific">Zasmidium cellare</name>
    <name type="common">Wine cellar mold</name>
    <name type="synonym">Racodium cellare</name>
    <dbReference type="NCBI Taxonomy" id="395010"/>
    <lineage>
        <taxon>Eukaryota</taxon>
        <taxon>Fungi</taxon>
        <taxon>Dikarya</taxon>
        <taxon>Ascomycota</taxon>
        <taxon>Pezizomycotina</taxon>
        <taxon>Dothideomycetes</taxon>
        <taxon>Dothideomycetidae</taxon>
        <taxon>Mycosphaerellales</taxon>
        <taxon>Mycosphaerellaceae</taxon>
        <taxon>Zasmidium</taxon>
    </lineage>
</organism>
<keyword evidence="5" id="KW-1185">Reference proteome</keyword>
<accession>A0ABR0EQ98</accession>
<dbReference type="Gene3D" id="3.90.180.10">
    <property type="entry name" value="Medium-chain alcohol dehydrogenases, catalytic domain"/>
    <property type="match status" value="1"/>
</dbReference>
<sequence length="1503" mass="166199">MEGTRSLKRTREDSSDPESGGESSSAAPPPPKKAAGEAAPYKKPQRMKPQVYPAAVSLPLVDSDRHVTVHAEDTRSALDAGAVDSEAYLQKLQVYKDLITKVQINIKRKPAAIRQAEADDILDSIFKQPVYDGRDFVSTLSTFESQARQVYSFGATSSSTGQYRFICAMDAAVVGDESKATRINDLLTTWLNSCPAGLDGITFAKLDALHTSVQARPAIQAALAKVLGRSRIVATPKLQKKDKMIGLNLNLIDPVTHKTYSTYFSSQAELLDVPEDFVLPADVRFAKTGFRYSGIRGMVPDENNLCAMSIDKKTGHPIHASGIEDSAWTAAGIKPEIGRKAENFMRGLSAHITGRWVREDQFKTYCMSWMKGQGGSRSTGKVLNDVTYDNSAPLFYFVRNINRRQSGLKPSSAVQRDTTGSLPRLRVPSLDRKRILPVADAITNHWLETGDLKGAWLAGAKITAAITEDICNGVKDNLNRHCECDGKHHCATCGLLASCKTMKRGSYGLRDCGACYAKQASLAKGYPEERAFLLAKKSLIEEELKKLGLQDQMQVKQLVTEIEAHLALKFQDKKLTDEQGRKTMDWPDAYARTVRTLDSESYCLPEMMSVDACNPYGKGVTGYIGLHVAENIELTSYALNQAKDIQLVAILDHLRRYMYAVELLAKDTSLNDEAKAEKWCRIQSSIIALSRLTRQVRLKAGFLKASRTKRSMPDKYLESDKEQWRAAVPRPGDDREGLPWNKRRFGIGPTMGNGLFTDSDRARILKVAQECEKEFGVELPRSKIDGFPYFLCAEAMPDDYDEKMAHGIAGTRFHRIRQCCNVLGCTIETTCTIFVEVIFIACVQLWQDRDEIQDGKLYTLEQKRKFKQKYGEFLGLPMVMDTFDALCFALAHWLHGRDMQTGFMHDFKSLADRDEARNNMLMETRTSNYVKMDFRHEDYPRLRAMIRNSSQWTLVKNVADDALDFEDLDITPSARGHLIGVEEGDDDELPDYIKDEEELEPVDAGKEAVAVDSGEQDFAVDNGDGTTSDLTSRYDTICEWLCETRPSLVGDEKVEDLFHALRRAEEATDYGAFESTKDKLQHLAGRSLEGPDAEEEANSNALDARYVVICENFVEKCERFLGTNESQGLFSRLETAVKAADKAAFEAIKNEMEGLTCINPASRQFNMAATPPSSPSIPDKIQMKAVVIYEVGGPEVLKVEERPIPTPKPGWVLIRVKAFGLNRSEMFTRQGHSPVQFPRILGIEATGLVEHAPNGEFEKGDIVATAMGGMGRAYDGGYSEYTSVPATQVQKLKTTLPWDVLGALPEMLQTSWGSLFKALQLHAGDTLLIRGGTTSIGLAASAIAKSHGVTVYSTTRNPSRTALLKDHGASDVFIDNGTIAADVQSRTKGGVNKVLELIGTTTLLDSLQCAKANGIVCMTGIVGDSWTFNSFKPMEAIPNSFCLTSYGGGPNEFMETPLQELVEQIEKGELEVKVGKTFKLEEIVEAHRVMEGNGAGGKIVVLT</sequence>
<comment type="caution">
    <text evidence="4">The sequence shown here is derived from an EMBL/GenBank/DDBJ whole genome shotgun (WGS) entry which is preliminary data.</text>
</comment>
<feature type="domain" description="Enoyl reductase (ER)" evidence="3">
    <location>
        <begin position="1192"/>
        <end position="1501"/>
    </location>
</feature>
<dbReference type="Pfam" id="PF08240">
    <property type="entry name" value="ADH_N"/>
    <property type="match status" value="1"/>
</dbReference>
<protein>
    <recommendedName>
        <fullName evidence="3">Enoyl reductase (ER) domain-containing protein</fullName>
    </recommendedName>
</protein>
<dbReference type="SMART" id="SM00829">
    <property type="entry name" value="PKS_ER"/>
    <property type="match status" value="1"/>
</dbReference>
<keyword evidence="1" id="KW-0521">NADP</keyword>
<evidence type="ECO:0000259" key="3">
    <source>
        <dbReference type="SMART" id="SM00829"/>
    </source>
</evidence>
<dbReference type="InterPro" id="IPR011032">
    <property type="entry name" value="GroES-like_sf"/>
</dbReference>
<dbReference type="Gene3D" id="3.40.50.720">
    <property type="entry name" value="NAD(P)-binding Rossmann-like Domain"/>
    <property type="match status" value="1"/>
</dbReference>
<reference evidence="4 5" key="1">
    <citation type="journal article" date="2023" name="G3 (Bethesda)">
        <title>A chromosome-level genome assembly of Zasmidium syzygii isolated from banana leaves.</title>
        <authorList>
            <person name="van Westerhoven A.C."/>
            <person name="Mehrabi R."/>
            <person name="Talebi R."/>
            <person name="Steentjes M.B.F."/>
            <person name="Corcolon B."/>
            <person name="Chong P.A."/>
            <person name="Kema G.H.J."/>
            <person name="Seidl M.F."/>
        </authorList>
    </citation>
    <scope>NUCLEOTIDE SEQUENCE [LARGE SCALE GENOMIC DNA]</scope>
    <source>
        <strain evidence="4 5">P124</strain>
    </source>
</reference>
<dbReference type="PANTHER" id="PTHR44154">
    <property type="entry name" value="QUINONE OXIDOREDUCTASE"/>
    <property type="match status" value="1"/>
</dbReference>
<dbReference type="EMBL" id="JAXOVC010000004">
    <property type="protein sequence ID" value="KAK4502988.1"/>
    <property type="molecule type" value="Genomic_DNA"/>
</dbReference>
<dbReference type="Pfam" id="PF13602">
    <property type="entry name" value="ADH_zinc_N_2"/>
    <property type="match status" value="1"/>
</dbReference>
<evidence type="ECO:0000313" key="5">
    <source>
        <dbReference type="Proteomes" id="UP001305779"/>
    </source>
</evidence>
<dbReference type="CDD" id="cd08243">
    <property type="entry name" value="quinone_oxidoreductase_like_1"/>
    <property type="match status" value="1"/>
</dbReference>